<evidence type="ECO:0000256" key="1">
    <source>
        <dbReference type="SAM" id="MobiDB-lite"/>
    </source>
</evidence>
<evidence type="ECO:0000313" key="2">
    <source>
        <dbReference type="EMBL" id="DBA55242.1"/>
    </source>
</evidence>
<dbReference type="EMBL" id="BK068096">
    <property type="protein sequence ID" value="DBA55242.1"/>
    <property type="molecule type" value="Genomic_DNA"/>
</dbReference>
<name>A0AAT9J8B2_9VIRU</name>
<accession>A0AAT9J8B2</accession>
<organism evidence="2">
    <name type="scientific">Porphyromonas phage phage015a_SRR9217400mag3</name>
    <dbReference type="NCBI Taxonomy" id="3154105"/>
    <lineage>
        <taxon>Viruses</taxon>
    </lineage>
</organism>
<proteinExistence type="predicted"/>
<reference evidence="2" key="2">
    <citation type="submission" date="2024-05" db="EMBL/GenBank/DDBJ databases">
        <authorList>
            <person name="Matrishin C.B."/>
            <person name="Kauffman K.M."/>
        </authorList>
    </citation>
    <scope>NUCLEOTIDE SEQUENCE</scope>
</reference>
<sequence length="55" mass="6279">MPFRCKNPSEPWNSGPNVGNPLAPWNNPMKRNNPSACWNNPAGCGLYREECNRYK</sequence>
<protein>
    <submittedName>
        <fullName evidence="2">Uncharacterized protein</fullName>
    </submittedName>
</protein>
<reference evidence="2" key="1">
    <citation type="journal article" date="2023" name="Microbiome">
        <title>Phages are unrecognized players in the ecology of the oral pathogen Porphyromonas gingivalis.</title>
        <authorList>
            <person name="Matrishin C.B."/>
            <person name="Haase E.M."/>
            <person name="Dewhirst F.E."/>
            <person name="Mark Welch J.L."/>
            <person name="Miranda-Sanchez F."/>
            <person name="Chen T."/>
            <person name="MacFarland D.C."/>
            <person name="Kauffman K.M."/>
        </authorList>
    </citation>
    <scope>NUCLEOTIDE SEQUENCE</scope>
</reference>
<feature type="region of interest" description="Disordered" evidence="1">
    <location>
        <begin position="1"/>
        <end position="25"/>
    </location>
</feature>